<feature type="compositionally biased region" description="Basic and acidic residues" evidence="1">
    <location>
        <begin position="41"/>
        <end position="59"/>
    </location>
</feature>
<evidence type="ECO:0000313" key="2">
    <source>
        <dbReference type="EMBL" id="THF55918.1"/>
    </source>
</evidence>
<evidence type="ECO:0000313" key="3">
    <source>
        <dbReference type="Proteomes" id="UP000307956"/>
    </source>
</evidence>
<accession>A0A4S4AB92</accession>
<dbReference type="Proteomes" id="UP000307956">
    <property type="component" value="Unassembled WGS sequence"/>
</dbReference>
<dbReference type="RefSeq" id="WP_136386834.1">
    <property type="nucleotide sequence ID" value="NZ_SSOD01000022.1"/>
</dbReference>
<dbReference type="AlphaFoldDB" id="A0A4S4AB92"/>
<reference evidence="2 3" key="1">
    <citation type="submission" date="2019-04" db="EMBL/GenBank/DDBJ databases">
        <title>Azoarcus rhizosphaerae sp. nov. isolated from rhizosphere of Ficus religiosa.</title>
        <authorList>
            <person name="Lin S.-Y."/>
            <person name="Hameed A."/>
            <person name="Hsu Y.-H."/>
            <person name="Young C.-C."/>
        </authorList>
    </citation>
    <scope>NUCLEOTIDE SEQUENCE [LARGE SCALE GENOMIC DNA]</scope>
    <source>
        <strain evidence="2 3">CC-YHH848</strain>
    </source>
</reference>
<sequence>MKDKCYIPNGELQGDNRPMPNRGTGTGVGDTYGADISPDATNREGGFKGRSHPVDRDMPVDPQANY</sequence>
<organism evidence="2 3">
    <name type="scientific">Pseudothauera rhizosphaerae</name>
    <dbReference type="NCBI Taxonomy" id="2565932"/>
    <lineage>
        <taxon>Bacteria</taxon>
        <taxon>Pseudomonadati</taxon>
        <taxon>Pseudomonadota</taxon>
        <taxon>Betaproteobacteria</taxon>
        <taxon>Rhodocyclales</taxon>
        <taxon>Zoogloeaceae</taxon>
        <taxon>Pseudothauera</taxon>
    </lineage>
</organism>
<dbReference type="EMBL" id="SSOD01000022">
    <property type="protein sequence ID" value="THF55918.1"/>
    <property type="molecule type" value="Genomic_DNA"/>
</dbReference>
<gene>
    <name evidence="2" type="ORF">E6O51_20240</name>
</gene>
<feature type="region of interest" description="Disordered" evidence="1">
    <location>
        <begin position="1"/>
        <end position="66"/>
    </location>
</feature>
<comment type="caution">
    <text evidence="2">The sequence shown here is derived from an EMBL/GenBank/DDBJ whole genome shotgun (WGS) entry which is preliminary data.</text>
</comment>
<evidence type="ECO:0000256" key="1">
    <source>
        <dbReference type="SAM" id="MobiDB-lite"/>
    </source>
</evidence>
<protein>
    <submittedName>
        <fullName evidence="2">Uncharacterized protein</fullName>
    </submittedName>
</protein>
<proteinExistence type="predicted"/>
<keyword evidence="3" id="KW-1185">Reference proteome</keyword>
<name>A0A4S4AB92_9RHOO</name>